<dbReference type="EMBL" id="CACRXK020002120">
    <property type="protein sequence ID" value="CAB3992768.1"/>
    <property type="molecule type" value="Genomic_DNA"/>
</dbReference>
<dbReference type="Proteomes" id="UP001152795">
    <property type="component" value="Unassembled WGS sequence"/>
</dbReference>
<keyword evidence="6" id="KW-1185">Reference proteome</keyword>
<gene>
    <name evidence="5" type="ORF">PACLA_8A013481</name>
</gene>
<dbReference type="PANTHER" id="PTHR23282:SF101">
    <property type="entry name" value="MAM DOMAIN-CONTAINING PROTEIN"/>
    <property type="match status" value="1"/>
</dbReference>
<keyword evidence="2" id="KW-0325">Glycoprotein</keyword>
<dbReference type="PANTHER" id="PTHR23282">
    <property type="entry name" value="APICAL ENDOSOMAL GLYCOPROTEIN PRECURSOR"/>
    <property type="match status" value="1"/>
</dbReference>
<dbReference type="PROSITE" id="PS50092">
    <property type="entry name" value="TSP1"/>
    <property type="match status" value="2"/>
</dbReference>
<dbReference type="PRINTS" id="PR00480">
    <property type="entry name" value="ASTACIN"/>
</dbReference>
<dbReference type="SUPFAM" id="SSF82895">
    <property type="entry name" value="TSP-1 type 1 repeat"/>
    <property type="match status" value="1"/>
</dbReference>
<proteinExistence type="predicted"/>
<dbReference type="Gene3D" id="2.60.120.200">
    <property type="match status" value="2"/>
</dbReference>
<dbReference type="SUPFAM" id="SSF49899">
    <property type="entry name" value="Concanavalin A-like lectins/glucanases"/>
    <property type="match status" value="2"/>
</dbReference>
<dbReference type="Pfam" id="PF00090">
    <property type="entry name" value="TSP_1"/>
    <property type="match status" value="1"/>
</dbReference>
<dbReference type="InterPro" id="IPR024079">
    <property type="entry name" value="MetalloPept_cat_dom_sf"/>
</dbReference>
<dbReference type="InterPro" id="IPR034035">
    <property type="entry name" value="Astacin-like_dom"/>
</dbReference>
<dbReference type="PROSITE" id="PS00740">
    <property type="entry name" value="MAM_1"/>
    <property type="match status" value="2"/>
</dbReference>
<dbReference type="Gene3D" id="3.40.390.10">
    <property type="entry name" value="Collagenase (Catalytic Domain)"/>
    <property type="match status" value="1"/>
</dbReference>
<dbReference type="EC" id="3.4.24.-" evidence="4"/>
<keyword evidence="3 4" id="KW-0645">Protease</keyword>
<dbReference type="PRINTS" id="PR01705">
    <property type="entry name" value="TSP1REPEAT"/>
</dbReference>
<dbReference type="CDD" id="cd06263">
    <property type="entry name" value="MAM"/>
    <property type="match status" value="2"/>
</dbReference>
<evidence type="ECO:0000313" key="6">
    <source>
        <dbReference type="Proteomes" id="UP001152795"/>
    </source>
</evidence>
<dbReference type="FunFam" id="2.20.100.10:FF:000002">
    <property type="entry name" value="Unc-5 netrin receptor C"/>
    <property type="match status" value="1"/>
</dbReference>
<dbReference type="InterPro" id="IPR001506">
    <property type="entry name" value="Peptidase_M12A"/>
</dbReference>
<keyword evidence="3 4" id="KW-0862">Zinc</keyword>
<evidence type="ECO:0000256" key="3">
    <source>
        <dbReference type="PROSITE-ProRule" id="PRU01211"/>
    </source>
</evidence>
<accession>A0A7D9DS00</accession>
<evidence type="ECO:0000256" key="1">
    <source>
        <dbReference type="ARBA" id="ARBA00023157"/>
    </source>
</evidence>
<keyword evidence="3 4" id="KW-0482">Metalloprotease</keyword>
<dbReference type="SMART" id="SM00235">
    <property type="entry name" value="ZnMc"/>
    <property type="match status" value="1"/>
</dbReference>
<sequence length="587" mass="66209">MCFVDILNSCSSQVGKRYREGAQEVSLGPGCNYAGIVIHELMHALGFWHEQSRPDRDEYVEIFWENIKKGKDRNFKKYSHGLVDILGTNYDFESVMHYRNKSFSENGQATILAIKNPERTLGQRLRLSDIDVIKIDALYDCTDSGSGVWSRWSEFSPCLSSCYKFRQRFCSSSDRAKDCPKADKFGIETKHVKCSNKECHAPVDGHWGRWSSWSACSSSCGSGKKQRTRKCEDPPSSNGGKKCTGVRKQDKTCLHQKCGIGQDNCNFENGWCIWRNVNKLWYRQSGGTKSSRTGPTGDNSGLKGGHYIYFESSWPVRPGKQGIVESKIFGPTRATCMSFYFSMYGDTMGKLTAYIQDINKLQSQNKRRKVWEKIGNQGISWQNSRITISSNSPFKILFVATRGYSYRSDIALDDITFKNQSCVPSISTTTIPSITDNCNFENGWCIWGNVNKLWYRHSGGTKSSRTGPTGDNSGLKGGHYIYFESSWPVRPGKQGIVESKIFGPTRATCMSFYFSMYGDTMGKLTAYIQDINKLQSQNKRRKVWEKIGNQGISWQNSRITISSNSPFKWNGVVPLSTTISITGTIGT</sequence>
<keyword evidence="3 4" id="KW-0479">Metal-binding</keyword>
<feature type="binding site" evidence="3">
    <location>
        <position position="49"/>
    </location>
    <ligand>
        <name>Zn(2+)</name>
        <dbReference type="ChEBI" id="CHEBI:29105"/>
        <note>catalytic</note>
    </ligand>
</feature>
<dbReference type="SMART" id="SM00137">
    <property type="entry name" value="MAM"/>
    <property type="match status" value="2"/>
</dbReference>
<dbReference type="InterPro" id="IPR000884">
    <property type="entry name" value="TSP1_rpt"/>
</dbReference>
<keyword evidence="3 4" id="KW-0378">Hydrolase</keyword>
<feature type="binding site" evidence="3">
    <location>
        <position position="43"/>
    </location>
    <ligand>
        <name>Zn(2+)</name>
        <dbReference type="ChEBI" id="CHEBI:29105"/>
        <note>catalytic</note>
    </ligand>
</feature>
<dbReference type="GO" id="GO:0006508">
    <property type="term" value="P:proteolysis"/>
    <property type="evidence" value="ECO:0007669"/>
    <property type="project" value="UniProtKB-KW"/>
</dbReference>
<dbReference type="GO" id="GO:0004222">
    <property type="term" value="F:metalloendopeptidase activity"/>
    <property type="evidence" value="ECO:0007669"/>
    <property type="project" value="UniProtKB-UniRule"/>
</dbReference>
<evidence type="ECO:0000256" key="2">
    <source>
        <dbReference type="ARBA" id="ARBA00023180"/>
    </source>
</evidence>
<dbReference type="OrthoDB" id="291007at2759"/>
<dbReference type="InterPro" id="IPR006026">
    <property type="entry name" value="Peptidase_Metallo"/>
</dbReference>
<reference evidence="5" key="1">
    <citation type="submission" date="2020-04" db="EMBL/GenBank/DDBJ databases">
        <authorList>
            <person name="Alioto T."/>
            <person name="Alioto T."/>
            <person name="Gomez Garrido J."/>
        </authorList>
    </citation>
    <scope>NUCLEOTIDE SEQUENCE</scope>
    <source>
        <strain evidence="5">A484AB</strain>
    </source>
</reference>
<evidence type="ECO:0000256" key="4">
    <source>
        <dbReference type="RuleBase" id="RU361183"/>
    </source>
</evidence>
<dbReference type="CDD" id="cd04280">
    <property type="entry name" value="ZnMc_astacin_like"/>
    <property type="match status" value="1"/>
</dbReference>
<dbReference type="SUPFAM" id="SSF55486">
    <property type="entry name" value="Metalloproteases ('zincins'), catalytic domain"/>
    <property type="match status" value="1"/>
</dbReference>
<dbReference type="Pfam" id="PF00629">
    <property type="entry name" value="MAM"/>
    <property type="match status" value="2"/>
</dbReference>
<dbReference type="PROSITE" id="PS51864">
    <property type="entry name" value="ASTACIN"/>
    <property type="match status" value="1"/>
</dbReference>
<feature type="binding site" evidence="3">
    <location>
        <position position="39"/>
    </location>
    <ligand>
        <name>Zn(2+)</name>
        <dbReference type="ChEBI" id="CHEBI:29105"/>
        <note>catalytic</note>
    </ligand>
</feature>
<dbReference type="InterPro" id="IPR013320">
    <property type="entry name" value="ConA-like_dom_sf"/>
</dbReference>
<dbReference type="Gene3D" id="2.20.100.10">
    <property type="entry name" value="Thrombospondin type-1 (TSP1) repeat"/>
    <property type="match status" value="1"/>
</dbReference>
<evidence type="ECO:0000313" key="5">
    <source>
        <dbReference type="EMBL" id="CAB3992768.1"/>
    </source>
</evidence>
<keyword evidence="1" id="KW-1015">Disulfide bond</keyword>
<dbReference type="Pfam" id="PF01400">
    <property type="entry name" value="Astacin"/>
    <property type="match status" value="1"/>
</dbReference>
<dbReference type="SMART" id="SM00209">
    <property type="entry name" value="TSP1"/>
    <property type="match status" value="2"/>
</dbReference>
<dbReference type="GO" id="GO:0008270">
    <property type="term" value="F:zinc ion binding"/>
    <property type="evidence" value="ECO:0007669"/>
    <property type="project" value="UniProtKB-UniRule"/>
</dbReference>
<dbReference type="InterPro" id="IPR000998">
    <property type="entry name" value="MAM_dom"/>
</dbReference>
<organism evidence="5 6">
    <name type="scientific">Paramuricea clavata</name>
    <name type="common">Red gorgonian</name>
    <name type="synonym">Violescent sea-whip</name>
    <dbReference type="NCBI Taxonomy" id="317549"/>
    <lineage>
        <taxon>Eukaryota</taxon>
        <taxon>Metazoa</taxon>
        <taxon>Cnidaria</taxon>
        <taxon>Anthozoa</taxon>
        <taxon>Octocorallia</taxon>
        <taxon>Malacalcyonacea</taxon>
        <taxon>Plexauridae</taxon>
        <taxon>Paramuricea</taxon>
    </lineage>
</organism>
<comment type="caution">
    <text evidence="3">Lacks conserved residue(s) required for the propagation of feature annotation.</text>
</comment>
<dbReference type="InterPro" id="IPR051560">
    <property type="entry name" value="MAM_domain-containing"/>
</dbReference>
<dbReference type="GO" id="GO:0016020">
    <property type="term" value="C:membrane"/>
    <property type="evidence" value="ECO:0007669"/>
    <property type="project" value="InterPro"/>
</dbReference>
<comment type="caution">
    <text evidence="5">The sequence shown here is derived from an EMBL/GenBank/DDBJ whole genome shotgun (WGS) entry which is preliminary data.</text>
</comment>
<feature type="active site" evidence="3">
    <location>
        <position position="40"/>
    </location>
</feature>
<dbReference type="PROSITE" id="PS50060">
    <property type="entry name" value="MAM_2"/>
    <property type="match status" value="2"/>
</dbReference>
<dbReference type="InterPro" id="IPR036383">
    <property type="entry name" value="TSP1_rpt_sf"/>
</dbReference>
<dbReference type="AlphaFoldDB" id="A0A7D9DS00"/>
<protein>
    <recommendedName>
        <fullName evidence="4">Metalloendopeptidase</fullName>
        <ecNumber evidence="4">3.4.24.-</ecNumber>
    </recommendedName>
</protein>
<name>A0A7D9DS00_PARCT</name>
<comment type="cofactor">
    <cofactor evidence="3 4">
        <name>Zn(2+)</name>
        <dbReference type="ChEBI" id="CHEBI:29105"/>
    </cofactor>
    <text evidence="3 4">Binds 1 zinc ion per subunit.</text>
</comment>